<keyword evidence="3" id="KW-1185">Reference proteome</keyword>
<dbReference type="EMBL" id="CAAALY010059713">
    <property type="protein sequence ID" value="VEL23043.1"/>
    <property type="molecule type" value="Genomic_DNA"/>
</dbReference>
<keyword evidence="1" id="KW-0472">Membrane</keyword>
<keyword evidence="1" id="KW-1133">Transmembrane helix</keyword>
<dbReference type="Proteomes" id="UP000784294">
    <property type="component" value="Unassembled WGS sequence"/>
</dbReference>
<reference evidence="2" key="1">
    <citation type="submission" date="2018-11" db="EMBL/GenBank/DDBJ databases">
        <authorList>
            <consortium name="Pathogen Informatics"/>
        </authorList>
    </citation>
    <scope>NUCLEOTIDE SEQUENCE</scope>
</reference>
<feature type="transmembrane region" description="Helical" evidence="1">
    <location>
        <begin position="114"/>
        <end position="132"/>
    </location>
</feature>
<sequence>MEELEVRAEEYPITRAFLNFITALAPHISTTQPISIPSTGWKDTDAAVMEATEAERLFGLTGPNLGRSTKVGPMASYISNLSPQALLTSLVNWVTINVFQKHAMRVYKYPDEQVILCVMIILFNFSNFHVFIA</sequence>
<keyword evidence="1" id="KW-0812">Transmembrane</keyword>
<evidence type="ECO:0000313" key="2">
    <source>
        <dbReference type="EMBL" id="VEL23043.1"/>
    </source>
</evidence>
<evidence type="ECO:0000256" key="1">
    <source>
        <dbReference type="SAM" id="Phobius"/>
    </source>
</evidence>
<evidence type="ECO:0000313" key="3">
    <source>
        <dbReference type="Proteomes" id="UP000784294"/>
    </source>
</evidence>
<comment type="caution">
    <text evidence="2">The sequence shown here is derived from an EMBL/GenBank/DDBJ whole genome shotgun (WGS) entry which is preliminary data.</text>
</comment>
<protein>
    <submittedName>
        <fullName evidence="2">Uncharacterized protein</fullName>
    </submittedName>
</protein>
<gene>
    <name evidence="2" type="ORF">PXEA_LOCUS16483</name>
</gene>
<proteinExistence type="predicted"/>
<organism evidence="2 3">
    <name type="scientific">Protopolystoma xenopodis</name>
    <dbReference type="NCBI Taxonomy" id="117903"/>
    <lineage>
        <taxon>Eukaryota</taxon>
        <taxon>Metazoa</taxon>
        <taxon>Spiralia</taxon>
        <taxon>Lophotrochozoa</taxon>
        <taxon>Platyhelminthes</taxon>
        <taxon>Monogenea</taxon>
        <taxon>Polyopisthocotylea</taxon>
        <taxon>Polystomatidea</taxon>
        <taxon>Polystomatidae</taxon>
        <taxon>Protopolystoma</taxon>
    </lineage>
</organism>
<name>A0A448WY38_9PLAT</name>
<accession>A0A448WY38</accession>
<dbReference type="AlphaFoldDB" id="A0A448WY38"/>